<evidence type="ECO:0000313" key="3">
    <source>
        <dbReference type="Proteomes" id="UP000326336"/>
    </source>
</evidence>
<proteinExistence type="predicted"/>
<gene>
    <name evidence="2" type="ORF">EHS19_10360</name>
</gene>
<dbReference type="RefSeq" id="WP_151917678.1">
    <property type="nucleotide sequence ID" value="NZ_RQSP01000079.1"/>
</dbReference>
<evidence type="ECO:0008006" key="4">
    <source>
        <dbReference type="Google" id="ProtNLM"/>
    </source>
</evidence>
<dbReference type="Proteomes" id="UP000326336">
    <property type="component" value="Unassembled WGS sequence"/>
</dbReference>
<dbReference type="InterPro" id="IPR027417">
    <property type="entry name" value="P-loop_NTPase"/>
</dbReference>
<reference evidence="2 3" key="1">
    <citation type="journal article" date="2019" name="Int. J. Syst. Evol. Microbiol.">
        <title>Bifidobacterium jacchi sp. nov., isolated from the faeces of a baby common marmoset (Callithrix jacchus).</title>
        <authorList>
            <person name="Modesto M."/>
            <person name="Watanabe K."/>
            <person name="Arita M."/>
            <person name="Satti M."/>
            <person name="Oki K."/>
            <person name="Sciavilla P."/>
            <person name="Patavino C."/>
            <person name="Camma C."/>
            <person name="Michelini S."/>
            <person name="Sgorbati B."/>
            <person name="Mattarelli P."/>
        </authorList>
    </citation>
    <scope>NUCLEOTIDE SEQUENCE [LARGE SCALE GENOMIC DNA]</scope>
    <source>
        <strain evidence="2 3">MRM 9.3</strain>
    </source>
</reference>
<name>A0A5N5RC78_9BIFI</name>
<dbReference type="OrthoDB" id="3235606at2"/>
<sequence>MGLLDTLFGNGMVGSIPRPSYSTNRSGEYIKQATESDILAAWPAAIRTYRLQTVAGNPHLPLINTELVPKTSAADVNRFAAIRNGRIHGNRIYGKPGSGLSESGFNDRQIKSGAEGERIFASLLSRDGVLDRCVSFWSLSRPTKEGLRDESGADLDCVLLIGNRALFIDVKKYRAGLVYHTLIPEKAMFCTYPNTGMVANAPYIFSVNMNWARSNLAEYLRPRCPGLTMDFYVVLVPGEAGEAKLDDDIRWPGGIPALSYDDFIRMVREMLPETDHPIPRTGVEGFFASMVKHYGTCPIIDASAPVNANLWPKPTFNAESGVDELNPVRKNRKASSVYDLENPGAKHRERKDPEREPSPRYRESHHSGANTGSNRDTGNYRNGGNPHSAKRQNGKRRPTVSITTVPELDPSTLSFECGFAPDSSNITLSFANVSGVVAAGTTGSGEITHMLFCMVLLSKQVNAQVHMIDCRDSSYLDSYSPLMYSLVHKSEGLDMLLGEIQSVNTAVNMRLRTIKQLKPDGGYWSIPPDKRPEPIILFINECNALFDPDLEDDVTDEDLRTINTIQRYIRQIIERGEQAGAIVILSTQHPGSQALPRDLTDLCKLRICFGKVSPAASQAIFRNRFQGHNPTNSLDKGHAVISTEQGSHPDVRFYSASKQLMDELLGNE</sequence>
<dbReference type="EMBL" id="RQSP01000079">
    <property type="protein sequence ID" value="KAB5603493.1"/>
    <property type="molecule type" value="Genomic_DNA"/>
</dbReference>
<feature type="compositionally biased region" description="Polar residues" evidence="1">
    <location>
        <begin position="367"/>
        <end position="382"/>
    </location>
</feature>
<feature type="compositionally biased region" description="Basic residues" evidence="1">
    <location>
        <begin position="388"/>
        <end position="398"/>
    </location>
</feature>
<evidence type="ECO:0000256" key="1">
    <source>
        <dbReference type="SAM" id="MobiDB-lite"/>
    </source>
</evidence>
<organism evidence="2 3">
    <name type="scientific">Bifidobacterium jacchi</name>
    <dbReference type="NCBI Taxonomy" id="2490545"/>
    <lineage>
        <taxon>Bacteria</taxon>
        <taxon>Bacillati</taxon>
        <taxon>Actinomycetota</taxon>
        <taxon>Actinomycetes</taxon>
        <taxon>Bifidobacteriales</taxon>
        <taxon>Bifidobacteriaceae</taxon>
        <taxon>Bifidobacterium</taxon>
    </lineage>
</organism>
<evidence type="ECO:0000313" key="2">
    <source>
        <dbReference type="EMBL" id="KAB5603493.1"/>
    </source>
</evidence>
<accession>A0A5N5RC78</accession>
<dbReference type="SUPFAM" id="SSF52540">
    <property type="entry name" value="P-loop containing nucleoside triphosphate hydrolases"/>
    <property type="match status" value="1"/>
</dbReference>
<comment type="caution">
    <text evidence="2">The sequence shown here is derived from an EMBL/GenBank/DDBJ whole genome shotgun (WGS) entry which is preliminary data.</text>
</comment>
<dbReference type="Gene3D" id="3.40.50.300">
    <property type="entry name" value="P-loop containing nucleotide triphosphate hydrolases"/>
    <property type="match status" value="1"/>
</dbReference>
<keyword evidence="3" id="KW-1185">Reference proteome</keyword>
<dbReference type="AlphaFoldDB" id="A0A5N5RC78"/>
<feature type="region of interest" description="Disordered" evidence="1">
    <location>
        <begin position="318"/>
        <end position="405"/>
    </location>
</feature>
<feature type="compositionally biased region" description="Basic and acidic residues" evidence="1">
    <location>
        <begin position="344"/>
        <end position="366"/>
    </location>
</feature>
<protein>
    <recommendedName>
        <fullName evidence="4">FtsK domain-containing protein</fullName>
    </recommendedName>
</protein>